<sequence>MGFLKQFDHLSSPSKDFTVKTSNGGILTILTILISLHLIYTVTLQSFTVRTLTRTFSNSTLHQPLEVEFDLSFPHINCNLIHVDAQDTTGQTQSLHLDRQHHVYKRRLNKMGVPVGGRRKHKLGGTFTEEASVARHFGLDPPSPTAKPRDPKGAGAPSDDPLGAPSDDPVKAQPPEGG</sequence>
<evidence type="ECO:0000256" key="3">
    <source>
        <dbReference type="SAM" id="Phobius"/>
    </source>
</evidence>
<organism evidence="5 6">
    <name type="scientific">Triparma retinervis</name>
    <dbReference type="NCBI Taxonomy" id="2557542"/>
    <lineage>
        <taxon>Eukaryota</taxon>
        <taxon>Sar</taxon>
        <taxon>Stramenopiles</taxon>
        <taxon>Ochrophyta</taxon>
        <taxon>Bolidophyceae</taxon>
        <taxon>Parmales</taxon>
        <taxon>Triparmaceae</taxon>
        <taxon>Triparma</taxon>
    </lineage>
</organism>
<dbReference type="GO" id="GO:0005783">
    <property type="term" value="C:endoplasmic reticulum"/>
    <property type="evidence" value="ECO:0007669"/>
    <property type="project" value="TreeGrafter"/>
</dbReference>
<evidence type="ECO:0000256" key="2">
    <source>
        <dbReference type="SAM" id="MobiDB-lite"/>
    </source>
</evidence>
<dbReference type="InterPro" id="IPR045888">
    <property type="entry name" value="Erv"/>
</dbReference>
<dbReference type="EMBL" id="BRXZ01000668">
    <property type="protein sequence ID" value="GMH50359.1"/>
    <property type="molecule type" value="Genomic_DNA"/>
</dbReference>
<feature type="region of interest" description="Disordered" evidence="2">
    <location>
        <begin position="133"/>
        <end position="178"/>
    </location>
</feature>
<reference evidence="5" key="1">
    <citation type="submission" date="2022-07" db="EMBL/GenBank/DDBJ databases">
        <title>Genome analysis of Parmales, a sister group of diatoms, reveals the evolutionary specialization of diatoms from phago-mixotrophs to photoautotrophs.</title>
        <authorList>
            <person name="Ban H."/>
            <person name="Sato S."/>
            <person name="Yoshikawa S."/>
            <person name="Kazumasa Y."/>
            <person name="Nakamura Y."/>
            <person name="Ichinomiya M."/>
            <person name="Saitoh K."/>
            <person name="Sato N."/>
            <person name="Blanc-Mathieu R."/>
            <person name="Endo H."/>
            <person name="Kuwata A."/>
            <person name="Ogata H."/>
        </authorList>
    </citation>
    <scope>NUCLEOTIDE SEQUENCE</scope>
</reference>
<protein>
    <recommendedName>
        <fullName evidence="4">Endoplasmic reticulum vesicle transporter N-terminal domain-containing protein</fullName>
    </recommendedName>
</protein>
<dbReference type="OrthoDB" id="270930at2759"/>
<feature type="non-terminal residue" evidence="5">
    <location>
        <position position="178"/>
    </location>
</feature>
<keyword evidence="3" id="KW-0472">Membrane</keyword>
<proteinExistence type="inferred from homology"/>
<evidence type="ECO:0000313" key="5">
    <source>
        <dbReference type="EMBL" id="GMH50359.1"/>
    </source>
</evidence>
<accession>A0A9W7DNM8</accession>
<comment type="similarity">
    <text evidence="1">Belongs to the ERGIC family.</text>
</comment>
<name>A0A9W7DNM8_9STRA</name>
<dbReference type="AlphaFoldDB" id="A0A9W7DNM8"/>
<evidence type="ECO:0000256" key="1">
    <source>
        <dbReference type="ARBA" id="ARBA00005648"/>
    </source>
</evidence>
<keyword evidence="3" id="KW-1133">Transmembrane helix</keyword>
<dbReference type="Pfam" id="PF13850">
    <property type="entry name" value="ERGIC_N"/>
    <property type="match status" value="1"/>
</dbReference>
<dbReference type="PANTHER" id="PTHR10984:SF25">
    <property type="entry name" value="ENDOPLASMIC RETICULUM-GOLGI INTERMEDIATE COMPARTMENT PROTEIN 3"/>
    <property type="match status" value="1"/>
</dbReference>
<evidence type="ECO:0000313" key="6">
    <source>
        <dbReference type="Proteomes" id="UP001165082"/>
    </source>
</evidence>
<comment type="caution">
    <text evidence="5">The sequence shown here is derived from an EMBL/GenBank/DDBJ whole genome shotgun (WGS) entry which is preliminary data.</text>
</comment>
<keyword evidence="3" id="KW-0812">Transmembrane</keyword>
<dbReference type="PANTHER" id="PTHR10984">
    <property type="entry name" value="ENDOPLASMIC RETICULUM-GOLGI INTERMEDIATE COMPARTMENT PROTEIN"/>
    <property type="match status" value="1"/>
</dbReference>
<keyword evidence="6" id="KW-1185">Reference proteome</keyword>
<feature type="domain" description="Endoplasmic reticulum vesicle transporter N-terminal" evidence="4">
    <location>
        <begin position="4"/>
        <end position="93"/>
    </location>
</feature>
<feature type="transmembrane region" description="Helical" evidence="3">
    <location>
        <begin position="24"/>
        <end position="44"/>
    </location>
</feature>
<dbReference type="Proteomes" id="UP001165082">
    <property type="component" value="Unassembled WGS sequence"/>
</dbReference>
<dbReference type="InterPro" id="IPR039542">
    <property type="entry name" value="Erv_N"/>
</dbReference>
<evidence type="ECO:0000259" key="4">
    <source>
        <dbReference type="Pfam" id="PF13850"/>
    </source>
</evidence>
<gene>
    <name evidence="5" type="ORF">TrRE_jg10363</name>
</gene>
<dbReference type="GO" id="GO:0030134">
    <property type="term" value="C:COPII-coated ER to Golgi transport vesicle"/>
    <property type="evidence" value="ECO:0007669"/>
    <property type="project" value="TreeGrafter"/>
</dbReference>